<evidence type="ECO:0000256" key="2">
    <source>
        <dbReference type="SAM" id="SignalP"/>
    </source>
</evidence>
<feature type="region of interest" description="Disordered" evidence="1">
    <location>
        <begin position="25"/>
        <end position="75"/>
    </location>
</feature>
<comment type="caution">
    <text evidence="3">The sequence shown here is derived from an EMBL/GenBank/DDBJ whole genome shotgun (WGS) entry which is preliminary data.</text>
</comment>
<feature type="chain" id="PRO_5025421179" evidence="2">
    <location>
        <begin position="21"/>
        <end position="75"/>
    </location>
</feature>
<organism evidence="3 4">
    <name type="scientific">Pontibacter burrus</name>
    <dbReference type="NCBI Taxonomy" id="2704466"/>
    <lineage>
        <taxon>Bacteria</taxon>
        <taxon>Pseudomonadati</taxon>
        <taxon>Bacteroidota</taxon>
        <taxon>Cytophagia</taxon>
        <taxon>Cytophagales</taxon>
        <taxon>Hymenobacteraceae</taxon>
        <taxon>Pontibacter</taxon>
    </lineage>
</organism>
<dbReference type="Proteomes" id="UP000474777">
    <property type="component" value="Unassembled WGS sequence"/>
</dbReference>
<dbReference type="PROSITE" id="PS51257">
    <property type="entry name" value="PROKAR_LIPOPROTEIN"/>
    <property type="match status" value="1"/>
</dbReference>
<gene>
    <name evidence="3" type="ORF">GXP69_17440</name>
</gene>
<feature type="compositionally biased region" description="Low complexity" evidence="1">
    <location>
        <begin position="46"/>
        <end position="66"/>
    </location>
</feature>
<evidence type="ECO:0000313" key="3">
    <source>
        <dbReference type="EMBL" id="NEM99484.1"/>
    </source>
</evidence>
<dbReference type="AlphaFoldDB" id="A0A6B3M0V4"/>
<sequence length="75" mass="7691">MKKIKLNLLAASVGVIGLLAGCSSETTTGVDTADTNTENNQGNMGNTDTAATDTTPDTTYQNPPTDEGSGNQDQN</sequence>
<accession>A0A6B3M0V4</accession>
<evidence type="ECO:0000256" key="1">
    <source>
        <dbReference type="SAM" id="MobiDB-lite"/>
    </source>
</evidence>
<protein>
    <submittedName>
        <fullName evidence="3">Uncharacterized protein</fullName>
    </submittedName>
</protein>
<dbReference type="RefSeq" id="WP_163916688.1">
    <property type="nucleotide sequence ID" value="NZ_JAAGWD010000010.1"/>
</dbReference>
<keyword evidence="4" id="KW-1185">Reference proteome</keyword>
<evidence type="ECO:0000313" key="4">
    <source>
        <dbReference type="Proteomes" id="UP000474777"/>
    </source>
</evidence>
<keyword evidence="2" id="KW-0732">Signal</keyword>
<reference evidence="3 4" key="1">
    <citation type="submission" date="2020-02" db="EMBL/GenBank/DDBJ databases">
        <authorList>
            <person name="Kim M.K."/>
        </authorList>
    </citation>
    <scope>NUCLEOTIDE SEQUENCE [LARGE SCALE GENOMIC DNA]</scope>
    <source>
        <strain evidence="3 4">BT327</strain>
    </source>
</reference>
<feature type="compositionally biased region" description="Low complexity" evidence="1">
    <location>
        <begin position="26"/>
        <end position="37"/>
    </location>
</feature>
<name>A0A6B3M0V4_9BACT</name>
<dbReference type="EMBL" id="JAAGWD010000010">
    <property type="protein sequence ID" value="NEM99484.1"/>
    <property type="molecule type" value="Genomic_DNA"/>
</dbReference>
<proteinExistence type="predicted"/>
<feature type="signal peptide" evidence="2">
    <location>
        <begin position="1"/>
        <end position="20"/>
    </location>
</feature>